<dbReference type="KEGG" id="trg:TRUGW13939_03161"/>
<dbReference type="GeneID" id="55990666"/>
<feature type="compositionally biased region" description="Polar residues" evidence="2">
    <location>
        <begin position="580"/>
        <end position="605"/>
    </location>
</feature>
<keyword evidence="4" id="KW-1185">Reference proteome</keyword>
<feature type="coiled-coil region" evidence="1">
    <location>
        <begin position="646"/>
        <end position="673"/>
    </location>
</feature>
<dbReference type="OrthoDB" id="5407645at2759"/>
<keyword evidence="1" id="KW-0175">Coiled coil</keyword>
<reference evidence="4" key="1">
    <citation type="submission" date="2020-06" db="EMBL/GenBank/DDBJ databases">
        <title>A chromosome-scale genome assembly of Talaromyces rugulosus W13939.</title>
        <authorList>
            <person name="Wang B."/>
            <person name="Guo L."/>
            <person name="Ye K."/>
            <person name="Wang L."/>
        </authorList>
    </citation>
    <scope>NUCLEOTIDE SEQUENCE [LARGE SCALE GENOMIC DNA]</scope>
    <source>
        <strain evidence="4">W13939</strain>
    </source>
</reference>
<feature type="compositionally biased region" description="Low complexity" evidence="2">
    <location>
        <begin position="298"/>
        <end position="312"/>
    </location>
</feature>
<gene>
    <name evidence="3" type="ORF">TRUGW13939_03161</name>
</gene>
<feature type="compositionally biased region" description="Basic and acidic residues" evidence="2">
    <location>
        <begin position="165"/>
        <end position="190"/>
    </location>
</feature>
<feature type="compositionally biased region" description="Basic and acidic residues" evidence="2">
    <location>
        <begin position="96"/>
        <end position="131"/>
    </location>
</feature>
<dbReference type="Proteomes" id="UP000509510">
    <property type="component" value="Chromosome II"/>
</dbReference>
<evidence type="ECO:0000313" key="4">
    <source>
        <dbReference type="Proteomes" id="UP000509510"/>
    </source>
</evidence>
<dbReference type="EMBL" id="CP055899">
    <property type="protein sequence ID" value="QKX56061.1"/>
    <property type="molecule type" value="Genomic_DNA"/>
</dbReference>
<feature type="region of interest" description="Disordered" evidence="2">
    <location>
        <begin position="288"/>
        <end position="477"/>
    </location>
</feature>
<protein>
    <recommendedName>
        <fullName evidence="5">DUF3824 domain-containing protein</fullName>
    </recommendedName>
</protein>
<sequence>ILPTMSYYDGRDSRGYRVKRDRYSRPGGYVEETYVDSRGGYGRELGPVRRRDNDSQESVVEEVTRDFPPGEYYYGYPRSRRSMPVRETVPRRARSAGRDPYYDDDYYRRDDYRPRRSKRYPDKRDRHERRSSYSSSRSPSPRPRRRKSLSEQAMGAIGGVLGVKSGRDRSRDRSTDRHSDRYSDRYSERGRSHRHRAHSDSRSRSRGGGRRAKSEARMAQAVKAALAAGAAEAFRARKDPGPWTGDKGKRILTAAISAGGVDGLIDRDPNSHGGRHVVESVLAGMATNRFVNGERSSSRSGARGQSRGRSQSQGGGGIKDMASAGILAAAGKQIYDRVRSKSRGRSRSDSRDSYSDDRGHTDSKRRGSSVSRAINKGMAALGLDDKKKDDRRQDRSSRYSDYSDSGDDDSYRSSGRRHRSSRDVRSQSAASRGSTSRALARSKTPGSTNGNLECHSDCDSDSNLGSSDDEKREKKKMLRKELVTSGLAAVASIHAAHSVAKNYEAQKKRRQALKEGTISKEQEAKMHKKGNLQNVASIGLAALGIKGAVSEWKEVHEQRKEHKEFENKCKERHEKRLLRRSQSLNGSRSSRNPQSAGASPASMSINGYGGSPKSHILRPSIASRPVTSPLTVQSRTFVELKSAGGKTEADLIVEELQELYNDAKDEFEIAVDSTNSATIYASSDRDSAREYLNQLLYVYTAYTFPKDAPAPDAQDASVQLTSPMDEEPNFDPESVTPEVREEVKKRVGQRIRELRSGVDRLEAMAGHEA</sequence>
<accession>A0A7H8QRH9</accession>
<feature type="region of interest" description="Disordered" evidence="2">
    <location>
        <begin position="37"/>
        <end position="221"/>
    </location>
</feature>
<dbReference type="AlphaFoldDB" id="A0A7H8QRH9"/>
<name>A0A7H8QRH9_TALRU</name>
<evidence type="ECO:0000256" key="1">
    <source>
        <dbReference type="SAM" id="Coils"/>
    </source>
</evidence>
<organism evidence="3 4">
    <name type="scientific">Talaromyces rugulosus</name>
    <name type="common">Penicillium rugulosum</name>
    <dbReference type="NCBI Taxonomy" id="121627"/>
    <lineage>
        <taxon>Eukaryota</taxon>
        <taxon>Fungi</taxon>
        <taxon>Dikarya</taxon>
        <taxon>Ascomycota</taxon>
        <taxon>Pezizomycotina</taxon>
        <taxon>Eurotiomycetes</taxon>
        <taxon>Eurotiomycetidae</taxon>
        <taxon>Eurotiales</taxon>
        <taxon>Trichocomaceae</taxon>
        <taxon>Talaromyces</taxon>
        <taxon>Talaromyces sect. Islandici</taxon>
    </lineage>
</organism>
<feature type="region of interest" description="Disordered" evidence="2">
    <location>
        <begin position="708"/>
        <end position="742"/>
    </location>
</feature>
<feature type="non-terminal residue" evidence="3">
    <location>
        <position position="1"/>
    </location>
</feature>
<evidence type="ECO:0000256" key="2">
    <source>
        <dbReference type="SAM" id="MobiDB-lite"/>
    </source>
</evidence>
<dbReference type="RefSeq" id="XP_035342239.1">
    <property type="nucleotide sequence ID" value="XM_035486346.1"/>
</dbReference>
<feature type="compositionally biased region" description="Basic and acidic residues" evidence="2">
    <location>
        <begin position="383"/>
        <end position="398"/>
    </location>
</feature>
<feature type="region of interest" description="Disordered" evidence="2">
    <location>
        <begin position="558"/>
        <end position="610"/>
    </location>
</feature>
<proteinExistence type="predicted"/>
<feature type="compositionally biased region" description="Basic and acidic residues" evidence="2">
    <location>
        <begin position="558"/>
        <end position="574"/>
    </location>
</feature>
<evidence type="ECO:0008006" key="5">
    <source>
        <dbReference type="Google" id="ProtNLM"/>
    </source>
</evidence>
<evidence type="ECO:0000313" key="3">
    <source>
        <dbReference type="EMBL" id="QKX56061.1"/>
    </source>
</evidence>
<feature type="compositionally biased region" description="Basic and acidic residues" evidence="2">
    <location>
        <begin position="346"/>
        <end position="365"/>
    </location>
</feature>